<reference evidence="1 2" key="1">
    <citation type="journal article" date="2014" name="Nature">
        <title>An environmental bacterial taxon with a large and distinct metabolic repertoire.</title>
        <authorList>
            <person name="Wilson M.C."/>
            <person name="Mori T."/>
            <person name="Ruckert C."/>
            <person name="Uria A.R."/>
            <person name="Helf M.J."/>
            <person name="Takada K."/>
            <person name="Gernert C."/>
            <person name="Steffens U.A."/>
            <person name="Heycke N."/>
            <person name="Schmitt S."/>
            <person name="Rinke C."/>
            <person name="Helfrich E.J."/>
            <person name="Brachmann A.O."/>
            <person name="Gurgui C."/>
            <person name="Wakimoto T."/>
            <person name="Kracht M."/>
            <person name="Crusemann M."/>
            <person name="Hentschel U."/>
            <person name="Abe I."/>
            <person name="Matsunaga S."/>
            <person name="Kalinowski J."/>
            <person name="Takeyama H."/>
            <person name="Piel J."/>
        </authorList>
    </citation>
    <scope>NUCLEOTIDE SEQUENCE [LARGE SCALE GENOMIC DNA]</scope>
    <source>
        <strain evidence="2">TSY2</strain>
    </source>
</reference>
<dbReference type="EMBL" id="AZHX01003201">
    <property type="protein sequence ID" value="ETW91971.1"/>
    <property type="molecule type" value="Genomic_DNA"/>
</dbReference>
<name>W4L3R2_9BACT</name>
<evidence type="ECO:0000313" key="1">
    <source>
        <dbReference type="EMBL" id="ETW91971.1"/>
    </source>
</evidence>
<proteinExistence type="predicted"/>
<protein>
    <submittedName>
        <fullName evidence="1">Uncharacterized protein</fullName>
    </submittedName>
</protein>
<gene>
    <name evidence="1" type="ORF">ETSY2_55100</name>
</gene>
<organism evidence="1 2">
    <name type="scientific">Candidatus Entotheonella gemina</name>
    <dbReference type="NCBI Taxonomy" id="1429439"/>
    <lineage>
        <taxon>Bacteria</taxon>
        <taxon>Pseudomonadati</taxon>
        <taxon>Nitrospinota/Tectimicrobiota group</taxon>
        <taxon>Candidatus Tectimicrobiota</taxon>
        <taxon>Candidatus Entotheonellia</taxon>
        <taxon>Candidatus Entotheonellales</taxon>
        <taxon>Candidatus Entotheonellaceae</taxon>
        <taxon>Candidatus Entotheonella</taxon>
    </lineage>
</organism>
<dbReference type="AlphaFoldDB" id="W4L3R2"/>
<keyword evidence="2" id="KW-1185">Reference proteome</keyword>
<comment type="caution">
    <text evidence="1">The sequence shown here is derived from an EMBL/GenBank/DDBJ whole genome shotgun (WGS) entry which is preliminary data.</text>
</comment>
<accession>W4L3R2</accession>
<sequence length="68" mass="7831">MLQWAHQNQYSIAWIAEQIGYAPEDLSRALHRDLITQELSDALMQRFGLRVSPSVAPCDQRDNCHECC</sequence>
<dbReference type="HOGENOM" id="CLU_2732508_0_0_7"/>
<evidence type="ECO:0000313" key="2">
    <source>
        <dbReference type="Proteomes" id="UP000019140"/>
    </source>
</evidence>
<dbReference type="Proteomes" id="UP000019140">
    <property type="component" value="Unassembled WGS sequence"/>
</dbReference>